<evidence type="ECO:0000313" key="3">
    <source>
        <dbReference type="Proteomes" id="UP000476055"/>
    </source>
</evidence>
<organism evidence="2 3">
    <name type="scientific">Waltera intestinalis</name>
    <dbReference type="NCBI Taxonomy" id="2606635"/>
    <lineage>
        <taxon>Bacteria</taxon>
        <taxon>Bacillati</taxon>
        <taxon>Bacillota</taxon>
        <taxon>Clostridia</taxon>
        <taxon>Lachnospirales</taxon>
        <taxon>Lachnospiraceae</taxon>
        <taxon>Waltera</taxon>
    </lineage>
</organism>
<name>A0A6L5YHM7_9FIRM</name>
<feature type="transmembrane region" description="Helical" evidence="1">
    <location>
        <begin position="5"/>
        <end position="26"/>
    </location>
</feature>
<keyword evidence="3" id="KW-1185">Reference proteome</keyword>
<proteinExistence type="predicted"/>
<keyword evidence="1" id="KW-0472">Membrane</keyword>
<dbReference type="Proteomes" id="UP000476055">
    <property type="component" value="Unassembled WGS sequence"/>
</dbReference>
<reference evidence="2 3" key="1">
    <citation type="submission" date="2019-08" db="EMBL/GenBank/DDBJ databases">
        <title>In-depth cultivation of the pig gut microbiome towards novel bacterial diversity and tailored functional studies.</title>
        <authorList>
            <person name="Wylensek D."/>
            <person name="Hitch T.C.A."/>
            <person name="Clavel T."/>
        </authorList>
    </citation>
    <scope>NUCLEOTIDE SEQUENCE [LARGE SCALE GENOMIC DNA]</scope>
    <source>
        <strain evidence="2 3">WCA3-601-WT-6H</strain>
    </source>
</reference>
<comment type="caution">
    <text evidence="2">The sequence shown here is derived from an EMBL/GenBank/DDBJ whole genome shotgun (WGS) entry which is preliminary data.</text>
</comment>
<dbReference type="RefSeq" id="WP_154495432.1">
    <property type="nucleotide sequence ID" value="NZ_VUMU01000003.1"/>
</dbReference>
<sequence length="843" mass="94626">MKKTIIKIAVCVVVFIASAFIIGGIMNQGHNNMTMEMAPATLPVITMESGGVACNELHGNTVEMDVAYQKDTVTMLGVGRQANFTVDTYGREITGISMEVRSIDGSRLIENGEVTGWKARGKSFPVTLTLKDLIDTNTQYSLTLILELEGEQKVYYYTTILWNDDLHIAEILEFASDFHGKLYDKEAAKELTKYLEPNSKLTDNGTFHKVNIHSNFQQITWGNLEPAQEGAASLRLVQVNGNIASLLMDFVVSTGEGKNKIYYSVEEYYRVRYTSERMYLLDYERTMTQIPDTGRMYANDKILLGITDENVDMMESTDGNTVVFSDRGQLLCYNAVTNGLTVIFSFYDKDNADCRTLYDHHGIKILDVDEGGNVKFAVYGYMNRGRHEGETGIQILSYDNSLNTIEEEVYIPYSKSYAVLKDEMGQLLYRNRQQHLYFFLENGVYDVDLENRSAEQLVSIRQDDSLQVSENHEIIVWQEGDDINHSNQLNVRNLNTGEQTVIWAEDGDAIRPLGFMGEDIIYGVARESDIRTENSGQIFYPMYKVCISNSSGASLKEYGQEGIYVVGCTIESNQITLSRLQRTENGSYQEILDDQIMNNVEEEAGQNKVVTANIDIYERYVQIQTKSSIDAKTIKVLNPKEVVFEGGRELELDAVSEVPRYYVCNAYGVCGIYSAPGTAVKEAYDTSGIVTNDRGVTVWLKGNRVSRNQIMAIKEESVTEQKNSLAVCLDSILRHAGITRNTEYDLAQGKTATTILSENMTGVQVLDLSGCTLDAVLYYVNQDIPVLAILEDGEAVLVTGFNEFNVVIMEPATGKLYKKGMNDATAWFAENGNRFITYMRTEN</sequence>
<evidence type="ECO:0000256" key="1">
    <source>
        <dbReference type="SAM" id="Phobius"/>
    </source>
</evidence>
<dbReference type="SUPFAM" id="SSF69304">
    <property type="entry name" value="Tricorn protease N-terminal domain"/>
    <property type="match status" value="1"/>
</dbReference>
<dbReference type="EMBL" id="VUMU01000003">
    <property type="protein sequence ID" value="MST57450.1"/>
    <property type="molecule type" value="Genomic_DNA"/>
</dbReference>
<protein>
    <submittedName>
        <fullName evidence="2">Uncharacterized protein</fullName>
    </submittedName>
</protein>
<keyword evidence="1" id="KW-1133">Transmembrane helix</keyword>
<gene>
    <name evidence="2" type="ORF">FYJ59_04200</name>
</gene>
<accession>A0A6L5YHM7</accession>
<dbReference type="AlphaFoldDB" id="A0A6L5YHM7"/>
<evidence type="ECO:0000313" key="2">
    <source>
        <dbReference type="EMBL" id="MST57450.1"/>
    </source>
</evidence>
<keyword evidence="1" id="KW-0812">Transmembrane</keyword>